<dbReference type="Pfam" id="PF18545">
    <property type="entry name" value="HalOD1"/>
    <property type="match status" value="1"/>
</dbReference>
<dbReference type="eggNOG" id="arCOG08928">
    <property type="taxonomic scope" value="Archaea"/>
</dbReference>
<sequence>MEIESAAVESPPQDGISGSTYRADAEQPLSEAVIDAIATESGVDVLELADEFGPLYDVIDPSALDSLFQSTGAADRSVGTVTFDYAGYRITVDQAGEVTLAEQ</sequence>
<dbReference type="RefSeq" id="WP_049990408.1">
    <property type="nucleotide sequence ID" value="NZ_FOIS01000001.1"/>
</dbReference>
<dbReference type="AlphaFoldDB" id="A0A1I0MMG1"/>
<protein>
    <recommendedName>
        <fullName evidence="2">Halobacterial output domain-containing protein</fullName>
    </recommendedName>
</protein>
<dbReference type="OrthoDB" id="271604at2157"/>
<dbReference type="EMBL" id="FOIS01000001">
    <property type="protein sequence ID" value="SEV89167.1"/>
    <property type="molecule type" value="Genomic_DNA"/>
</dbReference>
<proteinExistence type="predicted"/>
<reference evidence="4" key="1">
    <citation type="submission" date="2016-10" db="EMBL/GenBank/DDBJ databases">
        <authorList>
            <person name="Varghese N."/>
        </authorList>
    </citation>
    <scope>NUCLEOTIDE SEQUENCE [LARGE SCALE GENOMIC DNA]</scope>
    <source>
        <strain evidence="4">CGMCC 1.12284</strain>
    </source>
</reference>
<dbReference type="Proteomes" id="UP000183275">
    <property type="component" value="Unassembled WGS sequence"/>
</dbReference>
<evidence type="ECO:0000256" key="1">
    <source>
        <dbReference type="SAM" id="MobiDB-lite"/>
    </source>
</evidence>
<evidence type="ECO:0000313" key="4">
    <source>
        <dbReference type="Proteomes" id="UP000183275"/>
    </source>
</evidence>
<keyword evidence="4" id="KW-1185">Reference proteome</keyword>
<evidence type="ECO:0000259" key="2">
    <source>
        <dbReference type="Pfam" id="PF18545"/>
    </source>
</evidence>
<accession>A0A1I0MMG1</accession>
<evidence type="ECO:0000313" key="3">
    <source>
        <dbReference type="EMBL" id="SEV89167.1"/>
    </source>
</evidence>
<feature type="domain" description="Halobacterial output" evidence="2">
    <location>
        <begin position="26"/>
        <end position="100"/>
    </location>
</feature>
<name>A0A1I0MMG1_9EURY</name>
<dbReference type="InterPro" id="IPR040624">
    <property type="entry name" value="HalOD1"/>
</dbReference>
<feature type="region of interest" description="Disordered" evidence="1">
    <location>
        <begin position="1"/>
        <end position="24"/>
    </location>
</feature>
<organism evidence="3 4">
    <name type="scientific">Natrinema salifodinae</name>
    <dbReference type="NCBI Taxonomy" id="1202768"/>
    <lineage>
        <taxon>Archaea</taxon>
        <taxon>Methanobacteriati</taxon>
        <taxon>Methanobacteriota</taxon>
        <taxon>Stenosarchaea group</taxon>
        <taxon>Halobacteria</taxon>
        <taxon>Halobacteriales</taxon>
        <taxon>Natrialbaceae</taxon>
        <taxon>Natrinema</taxon>
    </lineage>
</organism>
<gene>
    <name evidence="3" type="ORF">SAMN05216285_1122</name>
</gene>